<dbReference type="GO" id="GO:0004930">
    <property type="term" value="F:G protein-coupled receptor activity"/>
    <property type="evidence" value="ECO:0007669"/>
    <property type="project" value="TreeGrafter"/>
</dbReference>
<evidence type="ECO:0000313" key="6">
    <source>
        <dbReference type="EMBL" id="ORX69409.1"/>
    </source>
</evidence>
<proteinExistence type="predicted"/>
<dbReference type="GO" id="GO:0007189">
    <property type="term" value="P:adenylate cyclase-activating G protein-coupled receptor signaling pathway"/>
    <property type="evidence" value="ECO:0007669"/>
    <property type="project" value="TreeGrafter"/>
</dbReference>
<sequence length="352" mass="40098">MANGFPSPPFGPHGVLGHWAVVGHGFSIASIISSIFVIFVVAIACWHSRLYYNRPSFRLSAWIAVCDVIYAVCQVCTFDNQLMTSLPMINLRAINWMMKGSVLSFILLSVCLGIHLILTVVMRKKHLADKIQYWYEPVSLVAGFLISHPIMYLYDGVQWKVNSQGFHFIGDPNTFKRNSWLILWGWVFAGVIFLVAVSFMVYIVMLSTFRGTIQYMQMPEGDDGLETLTSSSMSKERKRLIRSVIMRIAMYPAVPIFTQGWVLAANTVTTLPYWLYVVASLMPALQGAFNFLVFLFNPAWDGQRRMLIDPFLKRIGKKQKQKQKDLESGSADMFVYHTNDSTIRLSPYQSRN</sequence>
<keyword evidence="4 5" id="KW-0472">Membrane</keyword>
<feature type="transmembrane region" description="Helical" evidence="5">
    <location>
        <begin position="181"/>
        <end position="209"/>
    </location>
</feature>
<dbReference type="STRING" id="61395.A0A1Y1W790"/>
<keyword evidence="3 5" id="KW-1133">Transmembrane helix</keyword>
<reference evidence="6 7" key="1">
    <citation type="submission" date="2016-07" db="EMBL/GenBank/DDBJ databases">
        <title>Pervasive Adenine N6-methylation of Active Genes in Fungi.</title>
        <authorList>
            <consortium name="DOE Joint Genome Institute"/>
            <person name="Mondo S.J."/>
            <person name="Dannebaum R.O."/>
            <person name="Kuo R.C."/>
            <person name="Labutti K."/>
            <person name="Haridas S."/>
            <person name="Kuo A."/>
            <person name="Salamov A."/>
            <person name="Ahrendt S.R."/>
            <person name="Lipzen A."/>
            <person name="Sullivan W."/>
            <person name="Andreopoulos W.B."/>
            <person name="Clum A."/>
            <person name="Lindquist E."/>
            <person name="Daum C."/>
            <person name="Ramamoorthy G.K."/>
            <person name="Gryganskyi A."/>
            <person name="Culley D."/>
            <person name="Magnuson J.K."/>
            <person name="James T.Y."/>
            <person name="O'Malley M.A."/>
            <person name="Stajich J.E."/>
            <person name="Spatafora J.W."/>
            <person name="Visel A."/>
            <person name="Grigoriev I.V."/>
        </authorList>
    </citation>
    <scope>NUCLEOTIDE SEQUENCE [LARGE SCALE GENOMIC DNA]</scope>
    <source>
        <strain evidence="6 7">ATCC 12442</strain>
    </source>
</reference>
<evidence type="ECO:0000256" key="1">
    <source>
        <dbReference type="ARBA" id="ARBA00004141"/>
    </source>
</evidence>
<feature type="transmembrane region" description="Helical" evidence="5">
    <location>
        <begin position="59"/>
        <end position="82"/>
    </location>
</feature>
<feature type="transmembrane region" description="Helical" evidence="5">
    <location>
        <begin position="244"/>
        <end position="262"/>
    </location>
</feature>
<organism evidence="6 7">
    <name type="scientific">Linderina pennispora</name>
    <dbReference type="NCBI Taxonomy" id="61395"/>
    <lineage>
        <taxon>Eukaryota</taxon>
        <taxon>Fungi</taxon>
        <taxon>Fungi incertae sedis</taxon>
        <taxon>Zoopagomycota</taxon>
        <taxon>Kickxellomycotina</taxon>
        <taxon>Kickxellomycetes</taxon>
        <taxon>Kickxellales</taxon>
        <taxon>Kickxellaceae</taxon>
        <taxon>Linderina</taxon>
    </lineage>
</organism>
<evidence type="ECO:0008006" key="8">
    <source>
        <dbReference type="Google" id="ProtNLM"/>
    </source>
</evidence>
<evidence type="ECO:0000313" key="7">
    <source>
        <dbReference type="Proteomes" id="UP000193922"/>
    </source>
</evidence>
<dbReference type="AlphaFoldDB" id="A0A1Y1W790"/>
<evidence type="ECO:0000256" key="3">
    <source>
        <dbReference type="ARBA" id="ARBA00022989"/>
    </source>
</evidence>
<dbReference type="Gene3D" id="1.20.1070.10">
    <property type="entry name" value="Rhodopsin 7-helix transmembrane proteins"/>
    <property type="match status" value="1"/>
</dbReference>
<dbReference type="OrthoDB" id="3251871at2759"/>
<keyword evidence="7" id="KW-1185">Reference proteome</keyword>
<name>A0A1Y1W790_9FUNG</name>
<feature type="transmembrane region" description="Helical" evidence="5">
    <location>
        <begin position="20"/>
        <end position="47"/>
    </location>
</feature>
<dbReference type="SUPFAM" id="SSF81321">
    <property type="entry name" value="Family A G protein-coupled receptor-like"/>
    <property type="match status" value="1"/>
</dbReference>
<evidence type="ECO:0000256" key="4">
    <source>
        <dbReference type="ARBA" id="ARBA00023136"/>
    </source>
</evidence>
<gene>
    <name evidence="6" type="ORF">DL89DRAFT_257669</name>
</gene>
<keyword evidence="2 5" id="KW-0812">Transmembrane</keyword>
<dbReference type="PANTHER" id="PTHR23112">
    <property type="entry name" value="G PROTEIN-COUPLED RECEPTOR 157-RELATED"/>
    <property type="match status" value="1"/>
</dbReference>
<evidence type="ECO:0000256" key="5">
    <source>
        <dbReference type="SAM" id="Phobius"/>
    </source>
</evidence>
<dbReference type="GeneID" id="63802196"/>
<dbReference type="Proteomes" id="UP000193922">
    <property type="component" value="Unassembled WGS sequence"/>
</dbReference>
<comment type="subcellular location">
    <subcellularLocation>
        <location evidence="1">Membrane</location>
        <topology evidence="1">Multi-pass membrane protein</topology>
    </subcellularLocation>
</comment>
<dbReference type="RefSeq" id="XP_040743097.1">
    <property type="nucleotide sequence ID" value="XM_040885548.1"/>
</dbReference>
<feature type="transmembrane region" description="Helical" evidence="5">
    <location>
        <begin position="274"/>
        <end position="296"/>
    </location>
</feature>
<evidence type="ECO:0000256" key="2">
    <source>
        <dbReference type="ARBA" id="ARBA00022692"/>
    </source>
</evidence>
<protein>
    <recommendedName>
        <fullName evidence="8">G-protein coupled receptors family 1 profile domain-containing protein</fullName>
    </recommendedName>
</protein>
<comment type="caution">
    <text evidence="6">The sequence shown here is derived from an EMBL/GenBank/DDBJ whole genome shotgun (WGS) entry which is preliminary data.</text>
</comment>
<accession>A0A1Y1W790</accession>
<feature type="transmembrane region" description="Helical" evidence="5">
    <location>
        <begin position="102"/>
        <end position="121"/>
    </location>
</feature>
<feature type="transmembrane region" description="Helical" evidence="5">
    <location>
        <begin position="133"/>
        <end position="154"/>
    </location>
</feature>
<dbReference type="EMBL" id="MCFD01000007">
    <property type="protein sequence ID" value="ORX69409.1"/>
    <property type="molecule type" value="Genomic_DNA"/>
</dbReference>
<dbReference type="GO" id="GO:0005886">
    <property type="term" value="C:plasma membrane"/>
    <property type="evidence" value="ECO:0007669"/>
    <property type="project" value="TreeGrafter"/>
</dbReference>
<dbReference type="PANTHER" id="PTHR23112:SF0">
    <property type="entry name" value="TRANSMEMBRANE PROTEIN 116"/>
    <property type="match status" value="1"/>
</dbReference>